<dbReference type="InterPro" id="IPR005543">
    <property type="entry name" value="PASTA_dom"/>
</dbReference>
<dbReference type="InterPro" id="IPR001460">
    <property type="entry name" value="PCN-bd_Tpept"/>
</dbReference>
<dbReference type="GO" id="GO:0008658">
    <property type="term" value="F:penicillin binding"/>
    <property type="evidence" value="ECO:0007669"/>
    <property type="project" value="InterPro"/>
</dbReference>
<dbReference type="PANTHER" id="PTHR30627">
    <property type="entry name" value="PEPTIDOGLYCAN D,D-TRANSPEPTIDASE"/>
    <property type="match status" value="1"/>
</dbReference>
<evidence type="ECO:0000256" key="2">
    <source>
        <dbReference type="ARBA" id="ARBA00023136"/>
    </source>
</evidence>
<reference evidence="4 5" key="1">
    <citation type="journal article" date="2016" name="Nat. Commun.">
        <title>Thousands of microbial genomes shed light on interconnected biogeochemical processes in an aquifer system.</title>
        <authorList>
            <person name="Anantharaman K."/>
            <person name="Brown C.T."/>
            <person name="Hug L.A."/>
            <person name="Sharon I."/>
            <person name="Castelle C.J."/>
            <person name="Probst A.J."/>
            <person name="Thomas B.C."/>
            <person name="Singh A."/>
            <person name="Wilkins M.J."/>
            <person name="Karaoz U."/>
            <person name="Brodie E.L."/>
            <person name="Williams K.H."/>
            <person name="Hubbard S.S."/>
            <person name="Banfield J.F."/>
        </authorList>
    </citation>
    <scope>NUCLEOTIDE SEQUENCE [LARGE SCALE GENOMIC DNA]</scope>
</reference>
<dbReference type="Gene3D" id="3.90.1310.10">
    <property type="entry name" value="Penicillin-binding protein 2a (Domain 2)"/>
    <property type="match status" value="1"/>
</dbReference>
<feature type="domain" description="PASTA" evidence="3">
    <location>
        <begin position="593"/>
        <end position="652"/>
    </location>
</feature>
<dbReference type="Proteomes" id="UP000178943">
    <property type="component" value="Unassembled WGS sequence"/>
</dbReference>
<comment type="subcellular location">
    <subcellularLocation>
        <location evidence="1">Membrane</location>
    </subcellularLocation>
</comment>
<accession>A0A1F5VG04</accession>
<dbReference type="InterPro" id="IPR050515">
    <property type="entry name" value="Beta-lactam/transpept"/>
</dbReference>
<gene>
    <name evidence="4" type="ORF">A2Y62_17160</name>
</gene>
<dbReference type="STRING" id="1817863.A2Y62_17160"/>
<dbReference type="GO" id="GO:0005886">
    <property type="term" value="C:plasma membrane"/>
    <property type="evidence" value="ECO:0007669"/>
    <property type="project" value="TreeGrafter"/>
</dbReference>
<proteinExistence type="predicted"/>
<dbReference type="Gene3D" id="1.10.150.770">
    <property type="match status" value="1"/>
</dbReference>
<dbReference type="SUPFAM" id="SSF56519">
    <property type="entry name" value="Penicillin binding protein dimerisation domain"/>
    <property type="match status" value="1"/>
</dbReference>
<dbReference type="Gene3D" id="3.30.450.330">
    <property type="match status" value="1"/>
</dbReference>
<dbReference type="SMART" id="SM00740">
    <property type="entry name" value="PASTA"/>
    <property type="match status" value="1"/>
</dbReference>
<dbReference type="InterPro" id="IPR036138">
    <property type="entry name" value="PBP_dimer_sf"/>
</dbReference>
<dbReference type="InterPro" id="IPR005311">
    <property type="entry name" value="PBP_dimer"/>
</dbReference>
<evidence type="ECO:0000259" key="3">
    <source>
        <dbReference type="PROSITE" id="PS51178"/>
    </source>
</evidence>
<evidence type="ECO:0000256" key="1">
    <source>
        <dbReference type="ARBA" id="ARBA00004370"/>
    </source>
</evidence>
<dbReference type="EMBL" id="MFGW01000180">
    <property type="protein sequence ID" value="OGF62377.1"/>
    <property type="molecule type" value="Genomic_DNA"/>
</dbReference>
<dbReference type="SUPFAM" id="SSF54184">
    <property type="entry name" value="Penicillin-binding protein 2x (pbp-2x), c-terminal domain"/>
    <property type="match status" value="1"/>
</dbReference>
<name>A0A1F5VG04_9BACT</name>
<sequence length="655" mass="73038">MSHYSKIIFFYRKRFVIVLLIILIWFLLVFARLVQLQVIQSKEYGELAKKQQYWEIELNPLRGDISDRNGERLAVSINSYSLYIMPKEIDNPVRTSLILSSLLPLSANEILKKITSNDSFFWLKRKVDSEIVEAVMQKKLPGIYSIEESSRYYPGKDLAAHAVGFVGTDNIGLEGTELYYDRALKGEQSKVIILKDAASKDVMVHGEPIEGKMKGSDLFLTIYSELQYIVEEELEIWVKEHNAKRGTAIIMNPENGEIYAMASYPAYDLNRFTESPAENRRNLATQLEFEPGSIFKVIVAAAALGEKKVSPKDIFDCENGKIMLSGFVIRDHKPFGLLNFEEIIKNSSNVGAIKVGMKVGKAKLYEYIQKFGIGEKTDIDLYGESSGYVRPLSDWSGLSIGALSIGQEVFTTPLQMLRVVSIIANGGYFVKPHLGYKTVASDGTVKYLNKEKLNNENVLDESTLAILRSFLRGVVVDGTGKLAELEGYGVSGKTGTAQKIGPSHTYADGGLIASFMGYFPFHRPRVAMLVIIDEPKGIFWGSQVAAPLFSRIARKTAEHLRIPPAEPLYLAYLKGKNNKEEPVTTAHTFKQEINTPGGLPDFRGMSLDEAIVLIEKLKLPCKFIGYGKVIAQVPEPGFPLNMTSGVIVYLDSKES</sequence>
<organism evidence="4 5">
    <name type="scientific">Candidatus Fischerbacteria bacterium RBG_13_37_8</name>
    <dbReference type="NCBI Taxonomy" id="1817863"/>
    <lineage>
        <taxon>Bacteria</taxon>
        <taxon>Candidatus Fischeribacteriota</taxon>
    </lineage>
</organism>
<dbReference type="GO" id="GO:0071555">
    <property type="term" value="P:cell wall organization"/>
    <property type="evidence" value="ECO:0007669"/>
    <property type="project" value="TreeGrafter"/>
</dbReference>
<evidence type="ECO:0000313" key="4">
    <source>
        <dbReference type="EMBL" id="OGF62377.1"/>
    </source>
</evidence>
<dbReference type="PANTHER" id="PTHR30627:SF1">
    <property type="entry name" value="PEPTIDOGLYCAN D,D-TRANSPEPTIDASE FTSI"/>
    <property type="match status" value="1"/>
</dbReference>
<dbReference type="Pfam" id="PF03793">
    <property type="entry name" value="PASTA"/>
    <property type="match status" value="1"/>
</dbReference>
<dbReference type="Pfam" id="PF00905">
    <property type="entry name" value="Transpeptidase"/>
    <property type="match status" value="1"/>
</dbReference>
<protein>
    <recommendedName>
        <fullName evidence="3">PASTA domain-containing protein</fullName>
    </recommendedName>
</protein>
<dbReference type="AlphaFoldDB" id="A0A1F5VG04"/>
<dbReference type="PROSITE" id="PS51178">
    <property type="entry name" value="PASTA"/>
    <property type="match status" value="1"/>
</dbReference>
<dbReference type="InterPro" id="IPR012338">
    <property type="entry name" value="Beta-lactam/transpept-like"/>
</dbReference>
<dbReference type="Gene3D" id="3.40.710.10">
    <property type="entry name" value="DD-peptidase/beta-lactamase superfamily"/>
    <property type="match status" value="1"/>
</dbReference>
<dbReference type="SUPFAM" id="SSF56601">
    <property type="entry name" value="beta-lactamase/transpeptidase-like"/>
    <property type="match status" value="1"/>
</dbReference>
<evidence type="ECO:0000313" key="5">
    <source>
        <dbReference type="Proteomes" id="UP000178943"/>
    </source>
</evidence>
<dbReference type="Pfam" id="PF03717">
    <property type="entry name" value="PBP_dimer"/>
    <property type="match status" value="1"/>
</dbReference>
<keyword evidence="2" id="KW-0472">Membrane</keyword>
<comment type="caution">
    <text evidence="4">The sequence shown here is derived from an EMBL/GenBank/DDBJ whole genome shotgun (WGS) entry which is preliminary data.</text>
</comment>